<evidence type="ECO:0000256" key="7">
    <source>
        <dbReference type="ARBA" id="ARBA00049183"/>
    </source>
</evidence>
<dbReference type="PANTHER" id="PTHR42755">
    <property type="entry name" value="3-DEOXY-MANNO-OCTULOSONATE CYTIDYLYLTRANSFERASE"/>
    <property type="match status" value="1"/>
</dbReference>
<feature type="site" description="Transition state stabilizer" evidence="9">
    <location>
        <position position="209"/>
    </location>
</feature>
<dbReference type="Proteomes" id="UP000025061">
    <property type="component" value="Unassembled WGS sequence"/>
</dbReference>
<dbReference type="UniPathway" id="UPA00958"/>
<dbReference type="PANTHER" id="PTHR42755:SF1">
    <property type="entry name" value="3-DEOXY-D-MANNO-OCTULOSONIC ACID TRANSFERASE, MITOCHONDRIAL-RELATED"/>
    <property type="match status" value="1"/>
</dbReference>
<evidence type="ECO:0000256" key="8">
    <source>
        <dbReference type="PIRSR" id="PIRSR639901-1"/>
    </source>
</evidence>
<gene>
    <name evidence="12" type="ORF">HHI_01720</name>
</gene>
<dbReference type="Gene3D" id="3.40.50.2000">
    <property type="entry name" value="Glycogen Phosphorylase B"/>
    <property type="match status" value="1"/>
</dbReference>
<keyword evidence="13" id="KW-1185">Reference proteome</keyword>
<dbReference type="OrthoDB" id="9789797at2"/>
<dbReference type="AlphaFoldDB" id="A0A059G045"/>
<dbReference type="GO" id="GO:0009244">
    <property type="term" value="P:lipopolysaccharide core region biosynthetic process"/>
    <property type="evidence" value="ECO:0007669"/>
    <property type="project" value="UniProtKB-UniRule"/>
</dbReference>
<comment type="similarity">
    <text evidence="10">Belongs to the glycosyltransferase group 1 family.</text>
</comment>
<comment type="pathway">
    <text evidence="2 10">Bacterial outer membrane biogenesis; LPS core biosynthesis.</text>
</comment>
<feature type="site" description="Transition state stabilizer" evidence="9">
    <location>
        <position position="133"/>
    </location>
</feature>
<proteinExistence type="inferred from homology"/>
<evidence type="ECO:0000256" key="3">
    <source>
        <dbReference type="ARBA" id="ARBA00012621"/>
    </source>
</evidence>
<evidence type="ECO:0000256" key="9">
    <source>
        <dbReference type="PIRSR" id="PIRSR639901-2"/>
    </source>
</evidence>
<accession>A0A059G045</accession>
<keyword evidence="10" id="KW-0448">Lipopolysaccharide biosynthesis</keyword>
<keyword evidence="10" id="KW-0472">Membrane</keyword>
<organism evidence="12 13">
    <name type="scientific">Hyphomonas hirschiana VP5</name>
    <dbReference type="NCBI Taxonomy" id="1280951"/>
    <lineage>
        <taxon>Bacteria</taxon>
        <taxon>Pseudomonadati</taxon>
        <taxon>Pseudomonadota</taxon>
        <taxon>Alphaproteobacteria</taxon>
        <taxon>Hyphomonadales</taxon>
        <taxon>Hyphomonadaceae</taxon>
        <taxon>Hyphomonas</taxon>
    </lineage>
</organism>
<evidence type="ECO:0000256" key="4">
    <source>
        <dbReference type="ARBA" id="ARBA00019077"/>
    </source>
</evidence>
<comment type="subcellular location">
    <subcellularLocation>
        <location evidence="10">Cell membrane</location>
    </subcellularLocation>
</comment>
<dbReference type="GO" id="GO:0009245">
    <property type="term" value="P:lipid A biosynthetic process"/>
    <property type="evidence" value="ECO:0007669"/>
    <property type="project" value="TreeGrafter"/>
</dbReference>
<evidence type="ECO:0000256" key="2">
    <source>
        <dbReference type="ARBA" id="ARBA00004713"/>
    </source>
</evidence>
<dbReference type="Pfam" id="PF04413">
    <property type="entry name" value="Glycos_transf_N"/>
    <property type="match status" value="1"/>
</dbReference>
<comment type="function">
    <text evidence="1 10">Involved in lipopolysaccharide (LPS) biosynthesis. Catalyzes the transfer of 3-deoxy-D-manno-octulosonate (Kdo) residue(s) from CMP-Kdo to lipid IV(A), the tetraacyldisaccharide-1,4'-bisphosphate precursor of lipid A.</text>
</comment>
<evidence type="ECO:0000313" key="13">
    <source>
        <dbReference type="Proteomes" id="UP000025061"/>
    </source>
</evidence>
<dbReference type="EMBL" id="ARYI01000001">
    <property type="protein sequence ID" value="KCZ96357.1"/>
    <property type="molecule type" value="Genomic_DNA"/>
</dbReference>
<dbReference type="EC" id="2.4.99.12" evidence="3 10"/>
<protein>
    <recommendedName>
        <fullName evidence="4 10">3-deoxy-D-manno-octulosonic acid transferase</fullName>
        <shortName evidence="10">Kdo transferase</shortName>
        <ecNumber evidence="3 10">2.4.99.12</ecNumber>
    </recommendedName>
    <alternativeName>
        <fullName evidence="6 10">Lipid IV(A) 3-deoxy-D-manno-octulosonic acid transferase</fullName>
    </alternativeName>
</protein>
<feature type="active site" description="Proton acceptor" evidence="8">
    <location>
        <position position="63"/>
    </location>
</feature>
<dbReference type="InterPro" id="IPR038107">
    <property type="entry name" value="Glycos_transf_N_sf"/>
</dbReference>
<evidence type="ECO:0000256" key="6">
    <source>
        <dbReference type="ARBA" id="ARBA00031445"/>
    </source>
</evidence>
<dbReference type="InterPro" id="IPR007507">
    <property type="entry name" value="Glycos_transf_N"/>
</dbReference>
<feature type="domain" description="3-deoxy-D-manno-octulosonic-acid transferase N-terminal" evidence="11">
    <location>
        <begin position="36"/>
        <end position="210"/>
    </location>
</feature>
<comment type="caution">
    <text evidence="12">The sequence shown here is derived from an EMBL/GenBank/DDBJ whole genome shotgun (WGS) entry which is preliminary data.</text>
</comment>
<evidence type="ECO:0000256" key="10">
    <source>
        <dbReference type="RuleBase" id="RU365103"/>
    </source>
</evidence>
<comment type="catalytic activity">
    <reaction evidence="7 10">
        <text>lipid IVA (E. coli) + CMP-3-deoxy-beta-D-manno-octulosonate = alpha-Kdo-(2-&gt;6)-lipid IVA (E. coli) + CMP + H(+)</text>
        <dbReference type="Rhea" id="RHEA:28066"/>
        <dbReference type="ChEBI" id="CHEBI:15378"/>
        <dbReference type="ChEBI" id="CHEBI:58603"/>
        <dbReference type="ChEBI" id="CHEBI:60364"/>
        <dbReference type="ChEBI" id="CHEBI:60377"/>
        <dbReference type="ChEBI" id="CHEBI:85987"/>
        <dbReference type="EC" id="2.4.99.12"/>
    </reaction>
</comment>
<reference evidence="12 13" key="1">
    <citation type="submission" date="2013-04" db="EMBL/GenBank/DDBJ databases">
        <title>Hyphomonas hirschiana VP5 Genome Sequencing.</title>
        <authorList>
            <person name="Lai Q."/>
            <person name="Shao Z."/>
        </authorList>
    </citation>
    <scope>NUCLEOTIDE SEQUENCE [LARGE SCALE GENOMIC DNA]</scope>
    <source>
        <strain evidence="12 13">VP5</strain>
    </source>
</reference>
<dbReference type="RefSeq" id="WP_011645730.1">
    <property type="nucleotide sequence ID" value="NZ_ARYI01000001.1"/>
</dbReference>
<evidence type="ECO:0000256" key="1">
    <source>
        <dbReference type="ARBA" id="ARBA00003394"/>
    </source>
</evidence>
<dbReference type="Gene3D" id="3.40.50.11720">
    <property type="entry name" value="3-Deoxy-D-manno-octulosonic-acid transferase, N-terminal domain"/>
    <property type="match status" value="1"/>
</dbReference>
<evidence type="ECO:0000313" key="12">
    <source>
        <dbReference type="EMBL" id="KCZ96357.1"/>
    </source>
</evidence>
<keyword evidence="5 10" id="KW-0808">Transferase</keyword>
<dbReference type="GO" id="GO:0043842">
    <property type="term" value="F:Kdo transferase activity"/>
    <property type="evidence" value="ECO:0007669"/>
    <property type="project" value="UniProtKB-EC"/>
</dbReference>
<sequence length="429" mass="46591">MTPALFAYRLATYAASPFLGFLLSQRAKEGKEDYLRLHERYAKRLPPRRPGPLIWLHGASVGESGLLLELGRRLIAARPGVMLVFTSQTQTSARLLGPLLPDNAIHAMAPLDTPQAARRFIQHWKPDLCVFAEGEIWPNLIHEARKSGARTALVNARMTQKSAEGWQRVRGLFQQLVGRFDIVLAADLDTGQRLEGLLGRPVRAAGNLKSALPPPAANEVELTRIAGNFIAGRRCLLAASTHAGEEEIFLDAAAALDEDIALIIAPRHPDRGEEIEALLKQRGLRHARRSKGVQPDKRDRVLLADTMGEMGLWMRLANAVYLGGGHTEGVGGHNPLEPIRLNRPVATGPHVHNFADLMASLAASGLVHTVADAGALTAFLRQPSAVPEDALAALTAEADEPMLLTLGALLPLLPQPLLEGSDGDWERQR</sequence>
<evidence type="ECO:0000256" key="5">
    <source>
        <dbReference type="ARBA" id="ARBA00022679"/>
    </source>
</evidence>
<name>A0A059G045_9PROT</name>
<evidence type="ECO:0000259" key="11">
    <source>
        <dbReference type="Pfam" id="PF04413"/>
    </source>
</evidence>
<dbReference type="GO" id="GO:0005886">
    <property type="term" value="C:plasma membrane"/>
    <property type="evidence" value="ECO:0007669"/>
    <property type="project" value="UniProtKB-SubCell"/>
</dbReference>
<dbReference type="InterPro" id="IPR039901">
    <property type="entry name" value="Kdotransferase"/>
</dbReference>
<keyword evidence="10" id="KW-1003">Cell membrane</keyword>
<dbReference type="PATRIC" id="fig|1280951.3.peg.347"/>